<evidence type="ECO:0000313" key="2">
    <source>
        <dbReference type="Proteomes" id="UP000468650"/>
    </source>
</evidence>
<dbReference type="OrthoDB" id="1550638at2"/>
<protein>
    <submittedName>
        <fullName evidence="1">Uncharacterized protein</fullName>
    </submittedName>
</protein>
<dbReference type="Proteomes" id="UP000468650">
    <property type="component" value="Unassembled WGS sequence"/>
</dbReference>
<proteinExistence type="predicted"/>
<accession>A0A6N6RFW3</accession>
<comment type="caution">
    <text evidence="1">The sequence shown here is derived from an EMBL/GenBank/DDBJ whole genome shotgun (WGS) entry which is preliminary data.</text>
</comment>
<sequence length="241" mass="27775">MRIPDDILDPLNCALNESRLTQFSLDRELKKVTIVLETVAMNQDGTIPDDSRVVITFHNVCRLAGKLKHGIWNDESARIETLQPEELTERLRNFNGHTMYGWDFINVENSDKEFQKWEADASFDLELSDCKKDVNTIDIFSEHYSQKSKTLDLRVWFEELDFRSITGLPMTTKEFIDRGIRGWNAVYNGHKGMTKVSGIVAAGSDEKENNNTQQKGANQARHLHKTQGNLLLKFWSRLTKK</sequence>
<dbReference type="EMBL" id="WBVO01000010">
    <property type="protein sequence ID" value="KAB2807696.1"/>
    <property type="molecule type" value="Genomic_DNA"/>
</dbReference>
<reference evidence="1 2" key="1">
    <citation type="submission" date="2019-09" db="EMBL/GenBank/DDBJ databases">
        <title>Genomes of family Cryomorphaceae.</title>
        <authorList>
            <person name="Bowman J.P."/>
        </authorList>
    </citation>
    <scope>NUCLEOTIDE SEQUENCE [LARGE SCALE GENOMIC DNA]</scope>
    <source>
        <strain evidence="1 2">LMG 25704</strain>
    </source>
</reference>
<dbReference type="AlphaFoldDB" id="A0A6N6RFW3"/>
<keyword evidence="2" id="KW-1185">Reference proteome</keyword>
<gene>
    <name evidence="1" type="ORF">F8C67_11690</name>
</gene>
<evidence type="ECO:0000313" key="1">
    <source>
        <dbReference type="EMBL" id="KAB2807696.1"/>
    </source>
</evidence>
<dbReference type="RefSeq" id="WP_151668037.1">
    <property type="nucleotide sequence ID" value="NZ_WBVO01000010.1"/>
</dbReference>
<name>A0A6N6RFW3_9FLAO</name>
<organism evidence="1 2">
    <name type="scientific">Phaeocystidibacter luteus</name>
    <dbReference type="NCBI Taxonomy" id="911197"/>
    <lineage>
        <taxon>Bacteria</taxon>
        <taxon>Pseudomonadati</taxon>
        <taxon>Bacteroidota</taxon>
        <taxon>Flavobacteriia</taxon>
        <taxon>Flavobacteriales</taxon>
        <taxon>Phaeocystidibacteraceae</taxon>
        <taxon>Phaeocystidibacter</taxon>
    </lineage>
</organism>